<name>A0A8H4IYZ1_9PEZI</name>
<dbReference type="Pfam" id="PF16541">
    <property type="entry name" value="AltA1"/>
    <property type="match status" value="1"/>
</dbReference>
<feature type="disulfide bond" evidence="5">
    <location>
        <begin position="101"/>
        <end position="113"/>
    </location>
</feature>
<keyword evidence="9" id="KW-1185">Reference proteome</keyword>
<protein>
    <submittedName>
        <fullName evidence="8">Major allergen alt</fullName>
    </submittedName>
</protein>
<evidence type="ECO:0000256" key="3">
    <source>
        <dbReference type="ARBA" id="ARBA00022729"/>
    </source>
</evidence>
<dbReference type="PROSITE" id="PS51895">
    <property type="entry name" value="AA1"/>
    <property type="match status" value="1"/>
</dbReference>
<organism evidence="8 9">
    <name type="scientific">Botryosphaeria dothidea</name>
    <dbReference type="NCBI Taxonomy" id="55169"/>
    <lineage>
        <taxon>Eukaryota</taxon>
        <taxon>Fungi</taxon>
        <taxon>Dikarya</taxon>
        <taxon>Ascomycota</taxon>
        <taxon>Pezizomycotina</taxon>
        <taxon>Dothideomycetes</taxon>
        <taxon>Dothideomycetes incertae sedis</taxon>
        <taxon>Botryosphaeriales</taxon>
        <taxon>Botryosphaeriaceae</taxon>
        <taxon>Botryosphaeria</taxon>
    </lineage>
</organism>
<feature type="domain" description="AA1-like" evidence="7">
    <location>
        <begin position="15"/>
        <end position="125"/>
    </location>
</feature>
<dbReference type="Proteomes" id="UP000572817">
    <property type="component" value="Unassembled WGS sequence"/>
</dbReference>
<evidence type="ECO:0000313" key="9">
    <source>
        <dbReference type="Proteomes" id="UP000572817"/>
    </source>
</evidence>
<evidence type="ECO:0000256" key="4">
    <source>
        <dbReference type="ARBA" id="ARBA00023157"/>
    </source>
</evidence>
<evidence type="ECO:0000256" key="5">
    <source>
        <dbReference type="PROSITE-ProRule" id="PRU01243"/>
    </source>
</evidence>
<dbReference type="InterPro" id="IPR032382">
    <property type="entry name" value="AltA1"/>
</dbReference>
<dbReference type="OrthoDB" id="3928926at2759"/>
<keyword evidence="2" id="KW-0964">Secreted</keyword>
<evidence type="ECO:0000256" key="6">
    <source>
        <dbReference type="SAM" id="SignalP"/>
    </source>
</evidence>
<keyword evidence="4 5" id="KW-1015">Disulfide bond</keyword>
<evidence type="ECO:0000256" key="2">
    <source>
        <dbReference type="ARBA" id="ARBA00022525"/>
    </source>
</evidence>
<dbReference type="EMBL" id="WWBZ02000022">
    <property type="protein sequence ID" value="KAF4307683.1"/>
    <property type="molecule type" value="Genomic_DNA"/>
</dbReference>
<comment type="caution">
    <text evidence="5">Lacks conserved residue(s) required for the propagation of feature annotation.</text>
</comment>
<evidence type="ECO:0000256" key="1">
    <source>
        <dbReference type="ARBA" id="ARBA00004613"/>
    </source>
</evidence>
<dbReference type="Gene3D" id="2.40.350.20">
    <property type="match status" value="1"/>
</dbReference>
<comment type="subcellular location">
    <subcellularLocation>
        <location evidence="1">Secreted</location>
    </subcellularLocation>
</comment>
<comment type="caution">
    <text evidence="8">The sequence shown here is derived from an EMBL/GenBank/DDBJ whole genome shotgun (WGS) entry which is preliminary data.</text>
</comment>
<feature type="chain" id="PRO_5034520174" evidence="6">
    <location>
        <begin position="17"/>
        <end position="125"/>
    </location>
</feature>
<reference evidence="8" key="1">
    <citation type="submission" date="2020-04" db="EMBL/GenBank/DDBJ databases">
        <title>Genome Assembly and Annotation of Botryosphaeria dothidea sdau 11-99, a Latent Pathogen of Apple Fruit Ring Rot in China.</title>
        <authorList>
            <person name="Yu C."/>
            <person name="Diao Y."/>
            <person name="Lu Q."/>
            <person name="Zhao J."/>
            <person name="Cui S."/>
            <person name="Peng C."/>
            <person name="He B."/>
            <person name="Liu H."/>
        </authorList>
    </citation>
    <scope>NUCLEOTIDE SEQUENCE [LARGE SCALE GENOMIC DNA]</scope>
    <source>
        <strain evidence="8">Sdau11-99</strain>
    </source>
</reference>
<evidence type="ECO:0000259" key="7">
    <source>
        <dbReference type="PROSITE" id="PS51895"/>
    </source>
</evidence>
<sequence>MRFFAITALFGAAALAAETATVTDLSIRDNNGIQSASFKVAGVECSSIDAAVFTNNEAVVCGESAYRFRLQGSNSKYDLTLYKQTGTAVGITGTTTVQPYCHAGGNGQNDFVCTQVGDITVNLSS</sequence>
<dbReference type="AlphaFoldDB" id="A0A8H4IYZ1"/>
<feature type="signal peptide" evidence="6">
    <location>
        <begin position="1"/>
        <end position="16"/>
    </location>
</feature>
<accession>A0A8H4IYZ1</accession>
<gene>
    <name evidence="8" type="ORF">GTA08_BOTSDO03994</name>
</gene>
<evidence type="ECO:0000313" key="8">
    <source>
        <dbReference type="EMBL" id="KAF4307683.1"/>
    </source>
</evidence>
<dbReference type="GO" id="GO:0005576">
    <property type="term" value="C:extracellular region"/>
    <property type="evidence" value="ECO:0007669"/>
    <property type="project" value="UniProtKB-SubCell"/>
</dbReference>
<proteinExistence type="predicted"/>
<keyword evidence="3 6" id="KW-0732">Signal</keyword>